<gene>
    <name evidence="11" type="ORF">LTRI10_LOCUS19798</name>
</gene>
<feature type="compositionally biased region" description="Basic and acidic residues" evidence="9">
    <location>
        <begin position="157"/>
        <end position="197"/>
    </location>
</feature>
<dbReference type="Pfam" id="PF12457">
    <property type="entry name" value="TIP_N"/>
    <property type="match status" value="1"/>
</dbReference>
<keyword evidence="3 7" id="KW-0507">mRNA processing</keyword>
<keyword evidence="6 7" id="KW-0539">Nucleus</keyword>
<dbReference type="Pfam" id="PF01585">
    <property type="entry name" value="G-patch"/>
    <property type="match status" value="1"/>
</dbReference>
<organism evidence="11 12">
    <name type="scientific">Linum trigynum</name>
    <dbReference type="NCBI Taxonomy" id="586398"/>
    <lineage>
        <taxon>Eukaryota</taxon>
        <taxon>Viridiplantae</taxon>
        <taxon>Streptophyta</taxon>
        <taxon>Embryophyta</taxon>
        <taxon>Tracheophyta</taxon>
        <taxon>Spermatophyta</taxon>
        <taxon>Magnoliopsida</taxon>
        <taxon>eudicotyledons</taxon>
        <taxon>Gunneridae</taxon>
        <taxon>Pentapetalae</taxon>
        <taxon>rosids</taxon>
        <taxon>fabids</taxon>
        <taxon>Malpighiales</taxon>
        <taxon>Linaceae</taxon>
        <taxon>Linum</taxon>
    </lineage>
</organism>
<name>A0AAV2DX78_9ROSI</name>
<dbReference type="PANTHER" id="PTHR23329">
    <property type="entry name" value="TUFTELIN-INTERACTING PROTEIN 11-RELATED"/>
    <property type="match status" value="1"/>
</dbReference>
<dbReference type="PROSITE" id="PS50174">
    <property type="entry name" value="G_PATCH"/>
    <property type="match status" value="1"/>
</dbReference>
<feature type="coiled-coil region" evidence="8">
    <location>
        <begin position="364"/>
        <end position="398"/>
    </location>
</feature>
<accession>A0AAV2DX78</accession>
<keyword evidence="12" id="KW-1185">Reference proteome</keyword>
<dbReference type="Proteomes" id="UP001497516">
    <property type="component" value="Chromosome 3"/>
</dbReference>
<dbReference type="InterPro" id="IPR045211">
    <property type="entry name" value="TFP11/STIP/Ntr1"/>
</dbReference>
<keyword evidence="5 7" id="KW-0508">mRNA splicing</keyword>
<feature type="domain" description="G-patch" evidence="10">
    <location>
        <begin position="207"/>
        <end position="252"/>
    </location>
</feature>
<dbReference type="PIRSF" id="PIRSF017706">
    <property type="entry name" value="TFIP11"/>
    <property type="match status" value="1"/>
</dbReference>
<feature type="compositionally biased region" description="Low complexity" evidence="9">
    <location>
        <begin position="128"/>
        <end position="137"/>
    </location>
</feature>
<comment type="similarity">
    <text evidence="2 7">Belongs to the TFP11/STIP family.</text>
</comment>
<protein>
    <recommendedName>
        <fullName evidence="10">G-patch domain-containing protein</fullName>
    </recommendedName>
</protein>
<feature type="compositionally biased region" description="Gly residues" evidence="9">
    <location>
        <begin position="115"/>
        <end position="127"/>
    </location>
</feature>
<dbReference type="InterPro" id="IPR000467">
    <property type="entry name" value="G_patch_dom"/>
</dbReference>
<evidence type="ECO:0000256" key="1">
    <source>
        <dbReference type="ARBA" id="ARBA00004123"/>
    </source>
</evidence>
<dbReference type="GO" id="GO:0071008">
    <property type="term" value="C:U2-type post-mRNA release spliceosomal complex"/>
    <property type="evidence" value="ECO:0007669"/>
    <property type="project" value="TreeGrafter"/>
</dbReference>
<reference evidence="11 12" key="1">
    <citation type="submission" date="2024-04" db="EMBL/GenBank/DDBJ databases">
        <authorList>
            <person name="Fracassetti M."/>
        </authorList>
    </citation>
    <scope>NUCLEOTIDE SEQUENCE [LARGE SCALE GENOMIC DNA]</scope>
</reference>
<comment type="subcellular location">
    <subcellularLocation>
        <location evidence="1 7">Nucleus</location>
    </subcellularLocation>
</comment>
<feature type="compositionally biased region" description="Acidic residues" evidence="9">
    <location>
        <begin position="145"/>
        <end position="156"/>
    </location>
</feature>
<feature type="region of interest" description="Disordered" evidence="9">
    <location>
        <begin position="1"/>
        <end position="20"/>
    </location>
</feature>
<dbReference type="InterPro" id="IPR022783">
    <property type="entry name" value="GCFC_dom"/>
</dbReference>
<evidence type="ECO:0000256" key="5">
    <source>
        <dbReference type="ARBA" id="ARBA00023187"/>
    </source>
</evidence>
<feature type="compositionally biased region" description="Basic and acidic residues" evidence="9">
    <location>
        <begin position="90"/>
        <end position="100"/>
    </location>
</feature>
<keyword evidence="4 7" id="KW-0747">Spliceosome</keyword>
<evidence type="ECO:0000256" key="8">
    <source>
        <dbReference type="SAM" id="Coils"/>
    </source>
</evidence>
<evidence type="ECO:0000256" key="9">
    <source>
        <dbReference type="SAM" id="MobiDB-lite"/>
    </source>
</evidence>
<proteinExistence type="inferred from homology"/>
<dbReference type="GO" id="GO:0000390">
    <property type="term" value="P:spliceosomal complex disassembly"/>
    <property type="evidence" value="ECO:0007669"/>
    <property type="project" value="InterPro"/>
</dbReference>
<dbReference type="InterPro" id="IPR024933">
    <property type="entry name" value="TFP11"/>
</dbReference>
<feature type="compositionally biased region" description="Acidic residues" evidence="9">
    <location>
        <begin position="101"/>
        <end position="112"/>
    </location>
</feature>
<evidence type="ECO:0000256" key="2">
    <source>
        <dbReference type="ARBA" id="ARBA00010900"/>
    </source>
</evidence>
<feature type="region of interest" description="Disordered" evidence="9">
    <location>
        <begin position="45"/>
        <end position="197"/>
    </location>
</feature>
<dbReference type="PANTHER" id="PTHR23329:SF1">
    <property type="entry name" value="TUFTELIN-INTERACTING PROTEIN 11"/>
    <property type="match status" value="1"/>
</dbReference>
<dbReference type="AlphaFoldDB" id="A0AAV2DX78"/>
<dbReference type="Pfam" id="PF07842">
    <property type="entry name" value="GCFC"/>
    <property type="match status" value="1"/>
</dbReference>
<evidence type="ECO:0000256" key="7">
    <source>
        <dbReference type="PIRNR" id="PIRNR017706"/>
    </source>
</evidence>
<dbReference type="GO" id="GO:0003676">
    <property type="term" value="F:nucleic acid binding"/>
    <property type="evidence" value="ECO:0007669"/>
    <property type="project" value="InterPro"/>
</dbReference>
<evidence type="ECO:0000313" key="11">
    <source>
        <dbReference type="EMBL" id="CAL1378199.1"/>
    </source>
</evidence>
<sequence>MDEDQEMEKFGTENDFEGGEWIGGEFYYKKRRDKHVQTREDVLYGVFQANSSDSDGEGGSSRRRKRRKGKDVDLTKPVNFISTGTVMPNKEVDKNSKEEKNADDDMFEEAENDGGRAGLGAGSGLGFNSGFNGNSNGVERPEGAEQVDGDASEDDEVLKFFPEEFGRSVKERKERERLKKKEEREGRGGGKRKEAGFGDIGKFEQHTKGIGMKLLEKMGYKGGGLGKNKQGIAAPIEAILRPKGMGMGYNDYKEVSASVPQADEKKAITQTQSQAAGRSKEKLWLKGKKKKFERYVTVKEVLEKKEEQGFEITQKVIDMRGPQVRVLTNLENLNAEDEARDNDIPMPELQYNIRLIVDMAEADIQKIDSDLRRERDTATALQAEKEKLAKDEARQKKQLGNMEEIMGVMSHIEEQKALGSLTLDDLGKCFSELRMKFPDEYTLGNLSCIACSFALPLFIRVFQGWDPLTNPMHGFKLIESWRTLLQGDESHHIWDVGTPYTQLVSEVVWPAIQVNGTTWEPRDPEPMLRFLESWEKLLPASVTQNILDNVVLQKLSTAVNSWDPRIERVAIHVWVHPWLPQLGPKLEVLYETIQIKLRNTLVEWHPSDASAYAILSPWKTVFDPISWENLMRTSILPKLQGALEDFQINPASQNLNQFNWVLSWASVLPIHLVVDLMVRFFFVKWLQVLYHWLCTNPNMQEVHKWYVGWKDLLPPELQAHENIRYQFTIALQMIDQAIEGQTIAQPGLRANLGYHRGQEHRAAAIPPVQQAAMGGVVEMSLKDVVEAHAQENGLQFVLKPNKMHDGHQMYGYGNVSVYMDTLHQKLYALNGQDWVLSDLDMLLTMHYNSLRRNR</sequence>
<evidence type="ECO:0000259" key="10">
    <source>
        <dbReference type="PROSITE" id="PS50174"/>
    </source>
</evidence>
<keyword evidence="8" id="KW-0175">Coiled coil</keyword>
<dbReference type="InterPro" id="IPR022159">
    <property type="entry name" value="STIP/TFIP11_N"/>
</dbReference>
<evidence type="ECO:0000256" key="4">
    <source>
        <dbReference type="ARBA" id="ARBA00022728"/>
    </source>
</evidence>
<evidence type="ECO:0000313" key="12">
    <source>
        <dbReference type="Proteomes" id="UP001497516"/>
    </source>
</evidence>
<evidence type="ECO:0000256" key="3">
    <source>
        <dbReference type="ARBA" id="ARBA00022664"/>
    </source>
</evidence>
<evidence type="ECO:0000256" key="6">
    <source>
        <dbReference type="ARBA" id="ARBA00023242"/>
    </source>
</evidence>
<dbReference type="SMART" id="SM00443">
    <property type="entry name" value="G_patch"/>
    <property type="match status" value="1"/>
</dbReference>
<dbReference type="EMBL" id="OZ034816">
    <property type="protein sequence ID" value="CAL1378199.1"/>
    <property type="molecule type" value="Genomic_DNA"/>
</dbReference>